<dbReference type="InterPro" id="IPR008991">
    <property type="entry name" value="Translation_prot_SH3-like_sf"/>
</dbReference>
<keyword evidence="3" id="KW-0687">Ribonucleoprotein</keyword>
<evidence type="ECO:0000313" key="5">
    <source>
        <dbReference type="EMBL" id="CDU84984.1"/>
    </source>
</evidence>
<protein>
    <submittedName>
        <fullName evidence="6">60S ribosomal protein L14, putative</fullName>
    </submittedName>
</protein>
<dbReference type="SUPFAM" id="SSF50104">
    <property type="entry name" value="Translation proteins SH3-like domain"/>
    <property type="match status" value="1"/>
</dbReference>
<dbReference type="Gene3D" id="2.30.30.30">
    <property type="match status" value="1"/>
</dbReference>
<dbReference type="Pfam" id="PF01929">
    <property type="entry name" value="Ribosomal_L14e"/>
    <property type="match status" value="1"/>
</dbReference>
<evidence type="ECO:0000256" key="2">
    <source>
        <dbReference type="ARBA" id="ARBA00022980"/>
    </source>
</evidence>
<comment type="similarity">
    <text evidence="1">Belongs to the eukaryotic ribosomal protein eL14 family.</text>
</comment>
<proteinExistence type="inferred from homology"/>
<evidence type="ECO:0000256" key="3">
    <source>
        <dbReference type="ARBA" id="ARBA00023274"/>
    </source>
</evidence>
<feature type="domain" description="Large ribosomal subunit protein eL14" evidence="4">
    <location>
        <begin position="65"/>
        <end position="138"/>
    </location>
</feature>
<dbReference type="InterPro" id="IPR014722">
    <property type="entry name" value="Rib_uL2_dom2"/>
</dbReference>
<dbReference type="Proteomes" id="UP000072874">
    <property type="component" value="Chromosome 10"/>
</dbReference>
<dbReference type="OrthoDB" id="1875589at2759"/>
<dbReference type="GO" id="GO:0042273">
    <property type="term" value="P:ribosomal large subunit biogenesis"/>
    <property type="evidence" value="ECO:0007669"/>
    <property type="project" value="TreeGrafter"/>
</dbReference>
<dbReference type="RefSeq" id="XP_022813292.1">
    <property type="nucleotide sequence ID" value="XM_022956219.1"/>
</dbReference>
<evidence type="ECO:0000313" key="6">
    <source>
        <dbReference type="EMBL" id="VTZ78880.1"/>
    </source>
</evidence>
<dbReference type="CDD" id="cd23702">
    <property type="entry name" value="eL14"/>
    <property type="match status" value="1"/>
</dbReference>
<dbReference type="AlphaFoldDB" id="A0A078KJ01"/>
<dbReference type="VEuPathDB" id="PlasmoDB:PY02173"/>
<dbReference type="Proteomes" id="UP000072904">
    <property type="component" value="Chromosome 10"/>
</dbReference>
<dbReference type="GO" id="GO:0003723">
    <property type="term" value="F:RNA binding"/>
    <property type="evidence" value="ECO:0007669"/>
    <property type="project" value="InterPro"/>
</dbReference>
<evidence type="ECO:0000313" key="7">
    <source>
        <dbReference type="Proteomes" id="UP000072874"/>
    </source>
</evidence>
<dbReference type="GO" id="GO:0022625">
    <property type="term" value="C:cytosolic large ribosomal subunit"/>
    <property type="evidence" value="ECO:0007669"/>
    <property type="project" value="TreeGrafter"/>
</dbReference>
<dbReference type="OMA" id="KLCFVVD"/>
<organism evidence="6 7">
    <name type="scientific">Plasmodium yoelii</name>
    <dbReference type="NCBI Taxonomy" id="5861"/>
    <lineage>
        <taxon>Eukaryota</taxon>
        <taxon>Sar</taxon>
        <taxon>Alveolata</taxon>
        <taxon>Apicomplexa</taxon>
        <taxon>Aconoidasida</taxon>
        <taxon>Haemosporida</taxon>
        <taxon>Plasmodiidae</taxon>
        <taxon>Plasmodium</taxon>
        <taxon>Plasmodium (Vinckeia)</taxon>
    </lineage>
</organism>
<evidence type="ECO:0000256" key="1">
    <source>
        <dbReference type="ARBA" id="ARBA00006592"/>
    </source>
</evidence>
<dbReference type="EMBL" id="LK934638">
    <property type="protein sequence ID" value="CDU84984.1"/>
    <property type="molecule type" value="Genomic_DNA"/>
</dbReference>
<dbReference type="EMBL" id="LM993664">
    <property type="protein sequence ID" value="VTZ78880.1"/>
    <property type="molecule type" value="Genomic_DNA"/>
</dbReference>
<accession>A0A078KJ01</accession>
<reference evidence="6" key="4">
    <citation type="submission" date="2019-05" db="EMBL/GenBank/DDBJ databases">
        <authorList>
            <consortium name="Pathogen Informatics"/>
        </authorList>
    </citation>
    <scope>NUCLEOTIDE SEQUENCE</scope>
    <source>
        <strain evidence="6">17X</strain>
    </source>
</reference>
<keyword evidence="2 6" id="KW-0689">Ribosomal protein</keyword>
<evidence type="ECO:0000259" key="4">
    <source>
        <dbReference type="Pfam" id="PF01929"/>
    </source>
</evidence>
<dbReference type="VEuPathDB" id="PlasmoDB:PY17X_1014600"/>
<dbReference type="GeneID" id="3807341"/>
<reference evidence="7 8" key="1">
    <citation type="journal article" date="2014" name="BMC Biol.">
        <title>A comprehensive evaluation of rodent malaria parasite genomes and gene expression.</title>
        <authorList>
            <person name="Otto T.D."/>
            <person name="Bohme U."/>
            <person name="Jackson A.P."/>
            <person name="Hunt M."/>
            <person name="Franke-Fayard B."/>
            <person name="Hoeijmakers W.A."/>
            <person name="Religa A.A."/>
            <person name="Robertson L."/>
            <person name="Sanders M."/>
            <person name="Ogun S.A."/>
            <person name="Cunningham D."/>
            <person name="Erhart A."/>
            <person name="Billker O."/>
            <person name="Khan S.M."/>
            <person name="Stunnenberg H.G."/>
            <person name="Langhorne J."/>
            <person name="Holder A.A."/>
            <person name="Waters A.P."/>
            <person name="Newbold C.I."/>
            <person name="Pain A."/>
            <person name="Berriman M."/>
            <person name="Janse C.J."/>
        </authorList>
    </citation>
    <scope>NUCLEOTIDE SEQUENCE [LARGE SCALE GENOMIC DNA]</scope>
    <source>
        <strain evidence="6 7">17X</strain>
        <strain evidence="5 8">YM</strain>
    </source>
</reference>
<dbReference type="KEGG" id="pyo:PY17X_1014600"/>
<gene>
    <name evidence="6" type="ORF">PY17X_1014600</name>
    <name evidence="5" type="ORF">PYYM_1014600</name>
</gene>
<dbReference type="PANTHER" id="PTHR11127:SF2">
    <property type="entry name" value="LARGE RIBOSOMAL SUBUNIT PROTEIN EL14"/>
    <property type="match status" value="1"/>
</dbReference>
<sequence>MPKTALTEEEKLNLSKKKLLFNRYVEPGRLCLIEYGPYAGKLCFIVDIITITRVIVDGAGITGVPKTIMPIKRLKLLKQRVKINANSRTGLLRKEVNKSKVLEAFSKSNLGKKMMIKQKRDLATDYERFQIYYANKQLKKKMNLIKSQKKGQAQKTKA</sequence>
<reference evidence="6" key="2">
    <citation type="submission" date="2014-05" db="EMBL/GenBank/DDBJ databases">
        <authorList>
            <person name="Aslett M.A."/>
            <person name="De Silva N."/>
        </authorList>
    </citation>
    <scope>NUCLEOTIDE SEQUENCE</scope>
    <source>
        <strain evidence="6">17X</strain>
    </source>
</reference>
<evidence type="ECO:0000313" key="8">
    <source>
        <dbReference type="Proteomes" id="UP000072904"/>
    </source>
</evidence>
<dbReference type="VEuPathDB" id="PlasmoDB:PYYM_1014600"/>
<reference evidence="5" key="3">
    <citation type="submission" date="2014-05" db="EMBL/GenBank/DDBJ databases">
        <authorList>
            <person name="Aslett A.Martin."/>
            <person name="De Silva Nishadi"/>
        </authorList>
    </citation>
    <scope>NUCLEOTIDE SEQUENCE</scope>
    <source>
        <strain evidence="5">YM</strain>
    </source>
</reference>
<dbReference type="GO" id="GO:0003735">
    <property type="term" value="F:structural constituent of ribosome"/>
    <property type="evidence" value="ECO:0007669"/>
    <property type="project" value="InterPro"/>
</dbReference>
<name>A0A078KJ01_PLAYE</name>
<dbReference type="InterPro" id="IPR002784">
    <property type="entry name" value="Ribosomal_eL14_dom"/>
</dbReference>
<dbReference type="PANTHER" id="PTHR11127">
    <property type="entry name" value="60S RIBOSOMAL PROTEIN L14"/>
    <property type="match status" value="1"/>
</dbReference>
<dbReference type="InterPro" id="IPR039660">
    <property type="entry name" value="Ribosomal_eL14"/>
</dbReference>
<dbReference type="GO" id="GO:0006412">
    <property type="term" value="P:translation"/>
    <property type="evidence" value="ECO:0007669"/>
    <property type="project" value="InterPro"/>
</dbReference>
<dbReference type="VEuPathDB" id="PlasmoDB:Py17XNL_001002199"/>